<dbReference type="InterPro" id="IPR002347">
    <property type="entry name" value="SDR_fam"/>
</dbReference>
<dbReference type="SUPFAM" id="SSF51735">
    <property type="entry name" value="NAD(P)-binding Rossmann-fold domains"/>
    <property type="match status" value="1"/>
</dbReference>
<name>A0A2G6MSY8_9BACT</name>
<evidence type="ECO:0000313" key="2">
    <source>
        <dbReference type="EMBL" id="PIE63218.1"/>
    </source>
</evidence>
<dbReference type="InterPro" id="IPR050259">
    <property type="entry name" value="SDR"/>
</dbReference>
<dbReference type="InterPro" id="IPR036291">
    <property type="entry name" value="NAD(P)-bd_dom_sf"/>
</dbReference>
<dbReference type="Gene3D" id="3.40.50.720">
    <property type="entry name" value="NAD(P)-binding Rossmann-like Domain"/>
    <property type="match status" value="1"/>
</dbReference>
<dbReference type="CDD" id="cd05233">
    <property type="entry name" value="SDR_c"/>
    <property type="match status" value="1"/>
</dbReference>
<comment type="caution">
    <text evidence="2">The sequence shown here is derived from an EMBL/GenBank/DDBJ whole genome shotgun (WGS) entry which is preliminary data.</text>
</comment>
<dbReference type="PANTHER" id="PTHR42879:SF2">
    <property type="entry name" value="3-OXOACYL-[ACYL-CARRIER-PROTEIN] REDUCTASE FABG"/>
    <property type="match status" value="1"/>
</dbReference>
<organism evidence="2 3">
    <name type="scientific">Desulfobacter postgatei</name>
    <dbReference type="NCBI Taxonomy" id="2293"/>
    <lineage>
        <taxon>Bacteria</taxon>
        <taxon>Pseudomonadati</taxon>
        <taxon>Thermodesulfobacteriota</taxon>
        <taxon>Desulfobacteria</taxon>
        <taxon>Desulfobacterales</taxon>
        <taxon>Desulfobacteraceae</taxon>
        <taxon>Desulfobacter</taxon>
    </lineage>
</organism>
<protein>
    <submittedName>
        <fullName evidence="2">3-oxoacyl-ACP reductase</fullName>
    </submittedName>
</protein>
<sequence length="272" mass="29636">MEIKGKVALVLGAVKGIGKGIGLDLARQGARLVLTRHDWPDAFCDMEADFEKTGAQHHIINADLRRTDDVAGLAEFIKDQYGRLEILVNNIERGGWPTVHGAYVEEQWNLEIETTLKAKRWVFEAMFPLLKACDDAVVINISSVAGMTGRSGPAALVFNEGYAAANRGVGILTETWARMGAPSIRVNELMLGIFETRHAQGTRGWREVLRDAEKQSLINHILAGRTGRIGDVVKAVNFIIKDAPYMTGATLRLDGGFVLGGEPVPPIPQGIV</sequence>
<evidence type="ECO:0000313" key="3">
    <source>
        <dbReference type="Proteomes" id="UP000231203"/>
    </source>
</evidence>
<dbReference type="EMBL" id="PDTI01000013">
    <property type="protein sequence ID" value="PIE63218.1"/>
    <property type="molecule type" value="Genomic_DNA"/>
</dbReference>
<dbReference type="PANTHER" id="PTHR42879">
    <property type="entry name" value="3-OXOACYL-(ACYL-CARRIER-PROTEIN) REDUCTASE"/>
    <property type="match status" value="1"/>
</dbReference>
<gene>
    <name evidence="2" type="ORF">CSA25_01425</name>
</gene>
<comment type="similarity">
    <text evidence="1">Belongs to the short-chain dehydrogenases/reductases (SDR) family.</text>
</comment>
<dbReference type="AlphaFoldDB" id="A0A2G6MSY8"/>
<dbReference type="Pfam" id="PF13561">
    <property type="entry name" value="adh_short_C2"/>
    <property type="match status" value="1"/>
</dbReference>
<dbReference type="Proteomes" id="UP000231203">
    <property type="component" value="Unassembled WGS sequence"/>
</dbReference>
<proteinExistence type="inferred from homology"/>
<accession>A0A2G6MSY8</accession>
<evidence type="ECO:0000256" key="1">
    <source>
        <dbReference type="ARBA" id="ARBA00006484"/>
    </source>
</evidence>
<reference evidence="2 3" key="1">
    <citation type="submission" date="2017-10" db="EMBL/GenBank/DDBJ databases">
        <title>Novel microbial diversity and functional potential in the marine mammal oral microbiome.</title>
        <authorList>
            <person name="Dudek N.K."/>
            <person name="Sun C.L."/>
            <person name="Burstein D."/>
            <person name="Kantor R.S."/>
            <person name="Aliaga Goltsman D.S."/>
            <person name="Bik E.M."/>
            <person name="Thomas B.C."/>
            <person name="Banfield J.F."/>
            <person name="Relman D.A."/>
        </authorList>
    </citation>
    <scope>NUCLEOTIDE SEQUENCE [LARGE SCALE GENOMIC DNA]</scope>
    <source>
        <strain evidence="2">DOLJORAL78_47_202</strain>
    </source>
</reference>
<dbReference type="PRINTS" id="PR00081">
    <property type="entry name" value="GDHRDH"/>
</dbReference>